<dbReference type="InterPro" id="IPR046536">
    <property type="entry name" value="DUF6601"/>
</dbReference>
<dbReference type="Proteomes" id="UP000297716">
    <property type="component" value="Unassembled WGS sequence"/>
</dbReference>
<sequence length="329" mass="38403">MTKTSQNENPPFEQTDQLNRDSSVNLAVRHSIQNTTDGWNGCLARDLETGVADDLYPYLWLLATQDASHIDPLHKQLVKKRIVTIAEDPKLHLVWFYETVYIKPLPDYLLNYAMWREHIPKPPVQSVRTRPRYDKHRAALGFLRSYSFLIQHESDFIIAQRANLLPKYVSFQRFQKFIQPFRSVHDDDVSHRYQYGQFRLTRLDWAVRVIRIAGILHLVRTERLVPWNYQIQLWQTTQSLQFYAAPLISIFAILSLVLSSMQVVIAALGSNTWEVFVRVSWVFSVATIIFAIIPVLVALIGVVVLLIVHGQFALRMKWKKIRSKKEAEY</sequence>
<organism evidence="3 4">
    <name type="scientific">Xylaria hypoxylon</name>
    <dbReference type="NCBI Taxonomy" id="37992"/>
    <lineage>
        <taxon>Eukaryota</taxon>
        <taxon>Fungi</taxon>
        <taxon>Dikarya</taxon>
        <taxon>Ascomycota</taxon>
        <taxon>Pezizomycotina</taxon>
        <taxon>Sordariomycetes</taxon>
        <taxon>Xylariomycetidae</taxon>
        <taxon>Xylariales</taxon>
        <taxon>Xylariaceae</taxon>
        <taxon>Xylaria</taxon>
    </lineage>
</organism>
<dbReference type="STRING" id="37992.A0A4Z0YMR2"/>
<reference evidence="3 4" key="1">
    <citation type="submission" date="2019-03" db="EMBL/GenBank/DDBJ databases">
        <title>Draft genome sequence of Xylaria hypoxylon DSM 108379, a ubiquitous saprotrophic-parasitic fungi on hardwood.</title>
        <authorList>
            <person name="Buettner E."/>
            <person name="Leonhardt S."/>
            <person name="Gebauer A.M."/>
            <person name="Liers C."/>
            <person name="Hofrichter M."/>
            <person name="Kellner H."/>
        </authorList>
    </citation>
    <scope>NUCLEOTIDE SEQUENCE [LARGE SCALE GENOMIC DNA]</scope>
    <source>
        <strain evidence="3 4">DSM 108379</strain>
    </source>
</reference>
<dbReference type="EMBL" id="SKBN01000253">
    <property type="protein sequence ID" value="TGJ79923.1"/>
    <property type="molecule type" value="Genomic_DNA"/>
</dbReference>
<dbReference type="PANTHER" id="PTHR34414:SF1">
    <property type="entry name" value="SUBTILISIN-LIKE SERINE PROTEASE"/>
    <property type="match status" value="1"/>
</dbReference>
<keyword evidence="4" id="KW-1185">Reference proteome</keyword>
<keyword evidence="2" id="KW-0472">Membrane</keyword>
<dbReference type="AlphaFoldDB" id="A0A4Z0YMR2"/>
<dbReference type="OrthoDB" id="5086500at2759"/>
<name>A0A4Z0YMR2_9PEZI</name>
<keyword evidence="2" id="KW-1133">Transmembrane helix</keyword>
<evidence type="ECO:0000313" key="3">
    <source>
        <dbReference type="EMBL" id="TGJ79923.1"/>
    </source>
</evidence>
<accession>A0A4Z0YMR2</accession>
<protein>
    <recommendedName>
        <fullName evidence="5">Subtilisin-like serine protease</fullName>
    </recommendedName>
</protein>
<gene>
    <name evidence="3" type="ORF">E0Z10_g8834</name>
</gene>
<evidence type="ECO:0000256" key="1">
    <source>
        <dbReference type="SAM" id="MobiDB-lite"/>
    </source>
</evidence>
<dbReference type="PANTHER" id="PTHR34414">
    <property type="entry name" value="HET DOMAIN-CONTAINING PROTEIN-RELATED"/>
    <property type="match status" value="1"/>
</dbReference>
<evidence type="ECO:0008006" key="5">
    <source>
        <dbReference type="Google" id="ProtNLM"/>
    </source>
</evidence>
<proteinExistence type="predicted"/>
<evidence type="ECO:0000256" key="2">
    <source>
        <dbReference type="SAM" id="Phobius"/>
    </source>
</evidence>
<dbReference type="Pfam" id="PF20246">
    <property type="entry name" value="DUF6601"/>
    <property type="match status" value="1"/>
</dbReference>
<feature type="region of interest" description="Disordered" evidence="1">
    <location>
        <begin position="1"/>
        <end position="20"/>
    </location>
</feature>
<keyword evidence="2" id="KW-0812">Transmembrane</keyword>
<feature type="transmembrane region" description="Helical" evidence="2">
    <location>
        <begin position="242"/>
        <end position="269"/>
    </location>
</feature>
<evidence type="ECO:0000313" key="4">
    <source>
        <dbReference type="Proteomes" id="UP000297716"/>
    </source>
</evidence>
<comment type="caution">
    <text evidence="3">The sequence shown here is derived from an EMBL/GenBank/DDBJ whole genome shotgun (WGS) entry which is preliminary data.</text>
</comment>
<feature type="transmembrane region" description="Helical" evidence="2">
    <location>
        <begin position="281"/>
        <end position="314"/>
    </location>
</feature>